<reference evidence="4" key="1">
    <citation type="submission" date="2012-03" db="EMBL/GenBank/DDBJ databases">
        <title>Complete sequence of chromosome of Deinococcus peraridilitoris DSM 19664.</title>
        <authorList>
            <person name="Lucas S."/>
            <person name="Copeland A."/>
            <person name="Lapidus A."/>
            <person name="Glavina del Rio T."/>
            <person name="Dalin E."/>
            <person name="Tice H."/>
            <person name="Bruce D."/>
            <person name="Goodwin L."/>
            <person name="Pitluck S."/>
            <person name="Peters L."/>
            <person name="Mikhailova N."/>
            <person name="Lu M."/>
            <person name="Kyrpides N."/>
            <person name="Mavromatis K."/>
            <person name="Ivanova N."/>
            <person name="Brettin T."/>
            <person name="Detter J.C."/>
            <person name="Han C."/>
            <person name="Larimer F."/>
            <person name="Land M."/>
            <person name="Hauser L."/>
            <person name="Markowitz V."/>
            <person name="Cheng J.-F."/>
            <person name="Hugenholtz P."/>
            <person name="Woyke T."/>
            <person name="Wu D."/>
            <person name="Pukall R."/>
            <person name="Steenblock K."/>
            <person name="Brambilla E."/>
            <person name="Klenk H.-P."/>
            <person name="Eisen J.A."/>
        </authorList>
    </citation>
    <scope>NUCLEOTIDE SEQUENCE [LARGE SCALE GENOMIC DNA]</scope>
    <source>
        <strain evidence="4">DSM 19664 / LMG 22246 / CIP 109416 / KR-200</strain>
    </source>
</reference>
<dbReference type="EMBL" id="CP003382">
    <property type="protein sequence ID" value="AFZ66864.1"/>
    <property type="molecule type" value="Genomic_DNA"/>
</dbReference>
<dbReference type="KEGG" id="dpd:Deipe_1314"/>
<dbReference type="PROSITE" id="PS51257">
    <property type="entry name" value="PROKAR_LIPOPROTEIN"/>
    <property type="match status" value="1"/>
</dbReference>
<feature type="transmembrane region" description="Helical" evidence="1">
    <location>
        <begin position="207"/>
        <end position="228"/>
    </location>
</feature>
<feature type="transmembrane region" description="Helical" evidence="1">
    <location>
        <begin position="309"/>
        <end position="333"/>
    </location>
</feature>
<dbReference type="AlphaFoldDB" id="L0A086"/>
<dbReference type="STRING" id="937777.Deipe_1314"/>
<feature type="chain" id="PRO_5003939455" evidence="2">
    <location>
        <begin position="19"/>
        <end position="347"/>
    </location>
</feature>
<dbReference type="Pfam" id="PF07907">
    <property type="entry name" value="YibE_F"/>
    <property type="match status" value="1"/>
</dbReference>
<keyword evidence="2" id="KW-0732">Signal</keyword>
<gene>
    <name evidence="3" type="ordered locus">Deipe_1314</name>
</gene>
<keyword evidence="1" id="KW-0472">Membrane</keyword>
<dbReference type="PANTHER" id="PTHR41771">
    <property type="entry name" value="MEMBRANE PROTEIN-RELATED"/>
    <property type="match status" value="1"/>
</dbReference>
<protein>
    <submittedName>
        <fullName evidence="3">YibE/F-like protein</fullName>
    </submittedName>
</protein>
<feature type="transmembrane region" description="Helical" evidence="1">
    <location>
        <begin position="115"/>
        <end position="134"/>
    </location>
</feature>
<evidence type="ECO:0000313" key="4">
    <source>
        <dbReference type="Proteomes" id="UP000010467"/>
    </source>
</evidence>
<dbReference type="PANTHER" id="PTHR41771:SF1">
    <property type="entry name" value="MEMBRANE PROTEIN"/>
    <property type="match status" value="1"/>
</dbReference>
<proteinExistence type="predicted"/>
<evidence type="ECO:0000256" key="1">
    <source>
        <dbReference type="SAM" id="Phobius"/>
    </source>
</evidence>
<name>L0A086_DEIPD</name>
<feature type="transmembrane region" description="Helical" evidence="1">
    <location>
        <begin position="269"/>
        <end position="289"/>
    </location>
</feature>
<dbReference type="OrthoDB" id="5846312at2"/>
<dbReference type="PATRIC" id="fig|937777.3.peg.1317"/>
<accession>L0A086</accession>
<evidence type="ECO:0000256" key="2">
    <source>
        <dbReference type="SAM" id="SignalP"/>
    </source>
</evidence>
<evidence type="ECO:0000313" key="3">
    <source>
        <dbReference type="EMBL" id="AFZ66864.1"/>
    </source>
</evidence>
<dbReference type="HOGENOM" id="CLU_028166_0_0_0"/>
<feature type="transmembrane region" description="Helical" evidence="1">
    <location>
        <begin position="168"/>
        <end position="187"/>
    </location>
</feature>
<feature type="signal peptide" evidence="2">
    <location>
        <begin position="1"/>
        <end position="18"/>
    </location>
</feature>
<feature type="transmembrane region" description="Helical" evidence="1">
    <location>
        <begin position="90"/>
        <end position="108"/>
    </location>
</feature>
<dbReference type="RefSeq" id="WP_015235172.1">
    <property type="nucleotide sequence ID" value="NC_019793.1"/>
</dbReference>
<organism evidence="3 4">
    <name type="scientific">Deinococcus peraridilitoris (strain DSM 19664 / LMG 22246 / CIP 109416 / KR-200)</name>
    <dbReference type="NCBI Taxonomy" id="937777"/>
    <lineage>
        <taxon>Bacteria</taxon>
        <taxon>Thermotogati</taxon>
        <taxon>Deinococcota</taxon>
        <taxon>Deinococci</taxon>
        <taxon>Deinococcales</taxon>
        <taxon>Deinococcaceae</taxon>
        <taxon>Deinococcus</taxon>
    </lineage>
</organism>
<dbReference type="InterPro" id="IPR012507">
    <property type="entry name" value="YibE_F"/>
</dbReference>
<feature type="transmembrane region" description="Helical" evidence="1">
    <location>
        <begin position="140"/>
        <end position="159"/>
    </location>
</feature>
<keyword evidence="1" id="KW-1133">Transmembrane helix</keyword>
<keyword evidence="4" id="KW-1185">Reference proteome</keyword>
<keyword evidence="1" id="KW-0812">Transmembrane</keyword>
<sequence>MRLPALLLALLLTSCAAAQNALPDKAIPLGTYLRGTFEQMYGPEEAVVTLDNGDIVNVTIFQDASRFEPKQRVVVWKTGNDYLLDAPIRYPQLLVQLGLFLGLATLIGRAKGVRAVLGTLASLGVLMTFVVPRLAQGENIITTMLLAVPGILIFTLYFVHGVNRKTSAALLGTLCAAGTGFFLTLYFSRAMHFTGLSTTGGYAAQSLFGLDALGLFLVSVVLGAVGALNDVTVTQASVVETLHEEDPRRNVRELYTRAMRVGFDHMGSMVNVLVLAYAAGTIPSLLLFYRDPNPVWQKVNGEGFAAEITNVLVGASCLLLAVPLTTYLAALLIKRGRRPSGEAVAAD</sequence>
<dbReference type="eggNOG" id="COG5438">
    <property type="taxonomic scope" value="Bacteria"/>
</dbReference>
<dbReference type="Proteomes" id="UP000010467">
    <property type="component" value="Chromosome"/>
</dbReference>